<accession>X1D0Y4</accession>
<feature type="non-terminal residue" evidence="1">
    <location>
        <position position="191"/>
    </location>
</feature>
<protein>
    <submittedName>
        <fullName evidence="1">Uncharacterized protein</fullName>
    </submittedName>
</protein>
<reference evidence="1" key="1">
    <citation type="journal article" date="2014" name="Front. Microbiol.">
        <title>High frequency of phylogenetically diverse reductive dehalogenase-homologous genes in deep subseafloor sedimentary metagenomes.</title>
        <authorList>
            <person name="Kawai M."/>
            <person name="Futagami T."/>
            <person name="Toyoda A."/>
            <person name="Takaki Y."/>
            <person name="Nishi S."/>
            <person name="Hori S."/>
            <person name="Arai W."/>
            <person name="Tsubouchi T."/>
            <person name="Morono Y."/>
            <person name="Uchiyama I."/>
            <person name="Ito T."/>
            <person name="Fujiyama A."/>
            <person name="Inagaki F."/>
            <person name="Takami H."/>
        </authorList>
    </citation>
    <scope>NUCLEOTIDE SEQUENCE</scope>
    <source>
        <strain evidence="1">Expedition CK06-06</strain>
    </source>
</reference>
<comment type="caution">
    <text evidence="1">The sequence shown here is derived from an EMBL/GenBank/DDBJ whole genome shotgun (WGS) entry which is preliminary data.</text>
</comment>
<dbReference type="EMBL" id="BART01035434">
    <property type="protein sequence ID" value="GAH14456.1"/>
    <property type="molecule type" value="Genomic_DNA"/>
</dbReference>
<organism evidence="1">
    <name type="scientific">marine sediment metagenome</name>
    <dbReference type="NCBI Taxonomy" id="412755"/>
    <lineage>
        <taxon>unclassified sequences</taxon>
        <taxon>metagenomes</taxon>
        <taxon>ecological metagenomes</taxon>
    </lineage>
</organism>
<feature type="non-terminal residue" evidence="1">
    <location>
        <position position="1"/>
    </location>
</feature>
<evidence type="ECO:0000313" key="1">
    <source>
        <dbReference type="EMBL" id="GAH14456.1"/>
    </source>
</evidence>
<proteinExistence type="predicted"/>
<gene>
    <name evidence="1" type="ORF">S01H4_60186</name>
</gene>
<dbReference type="AlphaFoldDB" id="X1D0Y4"/>
<name>X1D0Y4_9ZZZZ</name>
<sequence>LSKIRSDFDRSKQSTTSKVDGEINFFNNDCSDLDKNLFDMLEDHKNKYKENATTLQSSLSNTVKDTIQNVKDAIADFTLTFMNSIDDCSETAEKNEEKLNDIDQASSAIPEIKKVNTWHTIGVEALIAAIKDTIHRTKSSIIIVTPTVIPEILQLISQVAFQKKAARFLLTSHWNLAQYGDIITKMKTLGN</sequence>